<evidence type="ECO:0000259" key="1">
    <source>
        <dbReference type="Pfam" id="PF01656"/>
    </source>
</evidence>
<dbReference type="PIRSF" id="PIRSF009320">
    <property type="entry name" value="Nuc_binding_HP_1000"/>
    <property type="match status" value="1"/>
</dbReference>
<accession>A0AAE9ZZJ0</accession>
<dbReference type="CDD" id="cd02042">
    <property type="entry name" value="ParAB_family"/>
    <property type="match status" value="1"/>
</dbReference>
<sequence>MTIVFCNGKGGAGKTTLSILLGCALADAGRRVGLIDRDSQKTATRWLQETESGVELAVAGETYDATIIDTPPRLESDAVHQSLREADRVVLVSSPSPADLWTSQETSKVIQNHYRGKKAALLFNQVQRNTTLAREMPRLGERIGLAPLKCQVGRRQSYQHAMLLGWKALDAPAREEILQVSLEIITF</sequence>
<proteinExistence type="predicted"/>
<dbReference type="InterPro" id="IPR050678">
    <property type="entry name" value="DNA_Partitioning_ATPase"/>
</dbReference>
<dbReference type="SUPFAM" id="SSF52540">
    <property type="entry name" value="P-loop containing nucleoside triphosphate hydrolases"/>
    <property type="match status" value="1"/>
</dbReference>
<keyword evidence="3" id="KW-1185">Reference proteome</keyword>
<dbReference type="KEGG" id="slom:PXH66_02535"/>
<protein>
    <submittedName>
        <fullName evidence="2">ParA family protein</fullName>
    </submittedName>
</protein>
<gene>
    <name evidence="2" type="ORF">PXH66_02535</name>
</gene>
<evidence type="ECO:0000313" key="3">
    <source>
        <dbReference type="Proteomes" id="UP001218638"/>
    </source>
</evidence>
<dbReference type="PANTHER" id="PTHR13696:SF96">
    <property type="entry name" value="COBQ_COBB_MIND_PARA NUCLEOTIDE BINDING DOMAIN-CONTAINING PROTEIN"/>
    <property type="match status" value="1"/>
</dbReference>
<dbReference type="EMBL" id="CP119075">
    <property type="protein sequence ID" value="WED65723.1"/>
    <property type="molecule type" value="Genomic_DNA"/>
</dbReference>
<dbReference type="Gene3D" id="3.40.50.300">
    <property type="entry name" value="P-loop containing nucleotide triphosphate hydrolases"/>
    <property type="match status" value="1"/>
</dbReference>
<dbReference type="InterPro" id="IPR002586">
    <property type="entry name" value="CobQ/CobB/MinD/ParA_Nub-bd_dom"/>
</dbReference>
<dbReference type="RefSeq" id="WP_330930253.1">
    <property type="nucleotide sequence ID" value="NZ_CP119075.1"/>
</dbReference>
<name>A0AAE9ZZJ0_9BACT</name>
<dbReference type="AlphaFoldDB" id="A0AAE9ZZJ0"/>
<dbReference type="PANTHER" id="PTHR13696">
    <property type="entry name" value="P-LOOP CONTAINING NUCLEOSIDE TRIPHOSPHATE HYDROLASE"/>
    <property type="match status" value="1"/>
</dbReference>
<dbReference type="Proteomes" id="UP001218638">
    <property type="component" value="Chromosome"/>
</dbReference>
<feature type="domain" description="CobQ/CobB/MinD/ParA nucleotide binding" evidence="1">
    <location>
        <begin position="3"/>
        <end position="145"/>
    </location>
</feature>
<organism evidence="2 3">
    <name type="scientific">Synoicihabitans lomoniglobus</name>
    <dbReference type="NCBI Taxonomy" id="2909285"/>
    <lineage>
        <taxon>Bacteria</taxon>
        <taxon>Pseudomonadati</taxon>
        <taxon>Verrucomicrobiota</taxon>
        <taxon>Opitutia</taxon>
        <taxon>Opitutales</taxon>
        <taxon>Opitutaceae</taxon>
        <taxon>Synoicihabitans</taxon>
    </lineage>
</organism>
<evidence type="ECO:0000313" key="2">
    <source>
        <dbReference type="EMBL" id="WED65723.1"/>
    </source>
</evidence>
<reference evidence="2" key="1">
    <citation type="submission" date="2023-03" db="EMBL/GenBank/DDBJ databases">
        <title>Lomoglobus Profundus gen. nov., sp. nov., a novel member of the phylum Verrucomicrobia, isolated from deep-marine sediment of South China Sea.</title>
        <authorList>
            <person name="Ahmad T."/>
            <person name="Ishaq S.E."/>
            <person name="Wang F."/>
        </authorList>
    </citation>
    <scope>NUCLEOTIDE SEQUENCE</scope>
    <source>
        <strain evidence="2">LMO-M01</strain>
    </source>
</reference>
<dbReference type="InterPro" id="IPR027417">
    <property type="entry name" value="P-loop_NTPase"/>
</dbReference>
<dbReference type="Pfam" id="PF01656">
    <property type="entry name" value="CbiA"/>
    <property type="match status" value="1"/>
</dbReference>